<comment type="similarity">
    <text evidence="2 6">Belongs to the dTDP-4-dehydrorhamnose reductase family.</text>
</comment>
<evidence type="ECO:0000259" key="7">
    <source>
        <dbReference type="Pfam" id="PF04321"/>
    </source>
</evidence>
<dbReference type="RefSeq" id="WP_102844009.1">
    <property type="nucleotide sequence ID" value="NZ_PDZR01000013.1"/>
</dbReference>
<protein>
    <recommendedName>
        <fullName evidence="4 6">dTDP-4-dehydrorhamnose reductase</fullName>
        <ecNumber evidence="3 6">1.1.1.133</ecNumber>
    </recommendedName>
</protein>
<dbReference type="OrthoDB" id="9803892at2"/>
<gene>
    <name evidence="8" type="primary">rfbD</name>
    <name evidence="8" type="ORF">CR492_12075</name>
</gene>
<accession>A0A2J7TFW2</accession>
<evidence type="ECO:0000256" key="4">
    <source>
        <dbReference type="ARBA" id="ARBA00017099"/>
    </source>
</evidence>
<dbReference type="Gene3D" id="3.40.50.720">
    <property type="entry name" value="NAD(P)-binding Rossmann-like Domain"/>
    <property type="match status" value="1"/>
</dbReference>
<dbReference type="AlphaFoldDB" id="A0A2J7TFW2"/>
<evidence type="ECO:0000313" key="9">
    <source>
        <dbReference type="Proteomes" id="UP000236286"/>
    </source>
</evidence>
<dbReference type="InterPro" id="IPR005913">
    <property type="entry name" value="dTDP_dehydrorham_reduct"/>
</dbReference>
<dbReference type="GO" id="GO:0019305">
    <property type="term" value="P:dTDP-rhamnose biosynthetic process"/>
    <property type="evidence" value="ECO:0007669"/>
    <property type="project" value="UniProtKB-UniPathway"/>
</dbReference>
<dbReference type="SUPFAM" id="SSF51735">
    <property type="entry name" value="NAD(P)-binding Rossmann-fold domains"/>
    <property type="match status" value="1"/>
</dbReference>
<feature type="domain" description="RmlD-like substrate binding" evidence="7">
    <location>
        <begin position="2"/>
        <end position="286"/>
    </location>
</feature>
<evidence type="ECO:0000256" key="2">
    <source>
        <dbReference type="ARBA" id="ARBA00010944"/>
    </source>
</evidence>
<dbReference type="Pfam" id="PF04321">
    <property type="entry name" value="RmlD_sub_bind"/>
    <property type="match status" value="1"/>
</dbReference>
<dbReference type="InterPro" id="IPR029903">
    <property type="entry name" value="RmlD-like-bd"/>
</dbReference>
<proteinExistence type="inferred from homology"/>
<dbReference type="EMBL" id="PDZR01000013">
    <property type="protein sequence ID" value="PNG25657.1"/>
    <property type="molecule type" value="Genomic_DNA"/>
</dbReference>
<dbReference type="GO" id="GO:0008831">
    <property type="term" value="F:dTDP-4-dehydrorhamnose reductase activity"/>
    <property type="evidence" value="ECO:0007669"/>
    <property type="project" value="UniProtKB-EC"/>
</dbReference>
<dbReference type="PANTHER" id="PTHR10491:SF4">
    <property type="entry name" value="METHIONINE ADENOSYLTRANSFERASE 2 SUBUNIT BETA"/>
    <property type="match status" value="1"/>
</dbReference>
<dbReference type="Proteomes" id="UP000236286">
    <property type="component" value="Unassembled WGS sequence"/>
</dbReference>
<evidence type="ECO:0000256" key="6">
    <source>
        <dbReference type="RuleBase" id="RU364082"/>
    </source>
</evidence>
<name>A0A2J7TFW2_METSI</name>
<dbReference type="NCBIfam" id="TIGR01214">
    <property type="entry name" value="rmlD"/>
    <property type="match status" value="1"/>
</dbReference>
<keyword evidence="6" id="KW-0560">Oxidoreductase</keyword>
<reference evidence="8 9" key="1">
    <citation type="submission" date="2017-10" db="EMBL/GenBank/DDBJ databases">
        <title>Genome announcement of Methylocella silvestris TVC from permafrost.</title>
        <authorList>
            <person name="Wang J."/>
            <person name="Geng K."/>
            <person name="Ul-Haque F."/>
            <person name="Crombie A.T."/>
            <person name="Street L.E."/>
            <person name="Wookey P.A."/>
            <person name="Murrell J.C."/>
            <person name="Pratscher J."/>
        </authorList>
    </citation>
    <scope>NUCLEOTIDE SEQUENCE [LARGE SCALE GENOMIC DNA]</scope>
    <source>
        <strain evidence="8 9">TVC</strain>
    </source>
</reference>
<comment type="function">
    <text evidence="6">Catalyzes the reduction of dTDP-6-deoxy-L-lyxo-4-hexulose to yield dTDP-L-rhamnose.</text>
</comment>
<sequence>MILIFGAGGQVGQELQRTAFAKGVACKALSRLEVDIANAADVARALDETAPTLVVNAAAYTKVDLAETEINAAQRGNEIGPGVIGKACAARETPLIHLSTDYVFDGTKIGPYMESDPLAPLGVYGRTKAAGESAVRDAAPLHIILRTSWVYGEFGNNFLKTMLRLARDRDELRVVADQHGCPTSARDIAVAILRLAPRLETGSDLYGLYHFAGVGATSWHGFASRIVEAQANITGRRPKVTAIATADYPTPARRPANSVLDCSLFVRKFGFGAHHWGEETDAVAQALTGKS</sequence>
<comment type="catalytic activity">
    <reaction evidence="5 6">
        <text>dTDP-beta-L-rhamnose + NADP(+) = dTDP-4-dehydro-beta-L-rhamnose + NADPH + H(+)</text>
        <dbReference type="Rhea" id="RHEA:21796"/>
        <dbReference type="ChEBI" id="CHEBI:15378"/>
        <dbReference type="ChEBI" id="CHEBI:57510"/>
        <dbReference type="ChEBI" id="CHEBI:57783"/>
        <dbReference type="ChEBI" id="CHEBI:58349"/>
        <dbReference type="ChEBI" id="CHEBI:62830"/>
        <dbReference type="EC" id="1.1.1.133"/>
    </reaction>
</comment>
<comment type="cofactor">
    <cofactor evidence="6">
        <name>Mg(2+)</name>
        <dbReference type="ChEBI" id="CHEBI:18420"/>
    </cofactor>
    <text evidence="6">Binds 1 Mg(2+) ion per monomer.</text>
</comment>
<comment type="pathway">
    <text evidence="1 6">Carbohydrate biosynthesis; dTDP-L-rhamnose biosynthesis.</text>
</comment>
<keyword evidence="6" id="KW-0521">NADP</keyword>
<dbReference type="UniPathway" id="UPA00124"/>
<dbReference type="Gene3D" id="3.90.25.10">
    <property type="entry name" value="UDP-galactose 4-epimerase, domain 1"/>
    <property type="match status" value="1"/>
</dbReference>
<evidence type="ECO:0000256" key="5">
    <source>
        <dbReference type="ARBA" id="ARBA00048200"/>
    </source>
</evidence>
<evidence type="ECO:0000256" key="1">
    <source>
        <dbReference type="ARBA" id="ARBA00004781"/>
    </source>
</evidence>
<dbReference type="CDD" id="cd05254">
    <property type="entry name" value="dTDP_HR_like_SDR_e"/>
    <property type="match status" value="1"/>
</dbReference>
<comment type="caution">
    <text evidence="8">The sequence shown here is derived from an EMBL/GenBank/DDBJ whole genome shotgun (WGS) entry which is preliminary data.</text>
</comment>
<dbReference type="EC" id="1.1.1.133" evidence="3 6"/>
<evidence type="ECO:0000313" key="8">
    <source>
        <dbReference type="EMBL" id="PNG25657.1"/>
    </source>
</evidence>
<dbReference type="PANTHER" id="PTHR10491">
    <property type="entry name" value="DTDP-4-DEHYDRORHAMNOSE REDUCTASE"/>
    <property type="match status" value="1"/>
</dbReference>
<dbReference type="InterPro" id="IPR036291">
    <property type="entry name" value="NAD(P)-bd_dom_sf"/>
</dbReference>
<evidence type="ECO:0000256" key="3">
    <source>
        <dbReference type="ARBA" id="ARBA00012929"/>
    </source>
</evidence>
<organism evidence="8 9">
    <name type="scientific">Methylocella silvestris</name>
    <dbReference type="NCBI Taxonomy" id="199596"/>
    <lineage>
        <taxon>Bacteria</taxon>
        <taxon>Pseudomonadati</taxon>
        <taxon>Pseudomonadota</taxon>
        <taxon>Alphaproteobacteria</taxon>
        <taxon>Hyphomicrobiales</taxon>
        <taxon>Beijerinckiaceae</taxon>
        <taxon>Methylocella</taxon>
    </lineage>
</organism>